<dbReference type="AlphaFoldDB" id="A0A7M1SUB1"/>
<dbReference type="CDD" id="cd05233">
    <property type="entry name" value="SDR_c"/>
    <property type="match status" value="1"/>
</dbReference>
<dbReference type="PROSITE" id="PS00061">
    <property type="entry name" value="ADH_SHORT"/>
    <property type="match status" value="1"/>
</dbReference>
<dbReference type="PRINTS" id="PR00081">
    <property type="entry name" value="GDHRDH"/>
</dbReference>
<name>A0A7M1SUB1_9MICO</name>
<gene>
    <name evidence="4" type="ORF">IM660_02275</name>
</gene>
<dbReference type="PANTHER" id="PTHR43618:SF8">
    <property type="entry name" value="7ALPHA-HYDROXYSTEROID DEHYDROGENASE"/>
    <property type="match status" value="1"/>
</dbReference>
<dbReference type="EMBL" id="CP063169">
    <property type="protein sequence ID" value="QOR71158.1"/>
    <property type="molecule type" value="Genomic_DNA"/>
</dbReference>
<dbReference type="PRINTS" id="PR00080">
    <property type="entry name" value="SDRFAMILY"/>
</dbReference>
<evidence type="ECO:0000313" key="4">
    <source>
        <dbReference type="EMBL" id="QOR71158.1"/>
    </source>
</evidence>
<dbReference type="InterPro" id="IPR020904">
    <property type="entry name" value="Sc_DH/Rdtase_CS"/>
</dbReference>
<dbReference type="GO" id="GO:0016491">
    <property type="term" value="F:oxidoreductase activity"/>
    <property type="evidence" value="ECO:0007669"/>
    <property type="project" value="UniProtKB-KW"/>
</dbReference>
<sequence>MTDSGRTAVVTGGGTGIGRAIAADLVASGHDVTIVGRRIEVLEHTAAKLGVRAVAADLEDPADIARLADSLPERIDVLVANAGGNPPTPASDAADHPVEAAARRTATTWTATFVRNVLTAVVPVTVLADRLGEGGRVVAIGSIAGAQGSGAYGAAKAALESWIVGLARQLGPRGITANVVAPGLVTETEFFGDSMTDERRDRLVAATMTKRAGRPEDIAATVAFLASPQAGHLTGQVLHVDGGATHRQ</sequence>
<keyword evidence="2" id="KW-0521">NADP</keyword>
<organism evidence="4 5">
    <name type="scientific">Ruania alkalisoli</name>
    <dbReference type="NCBI Taxonomy" id="2779775"/>
    <lineage>
        <taxon>Bacteria</taxon>
        <taxon>Bacillati</taxon>
        <taxon>Actinomycetota</taxon>
        <taxon>Actinomycetes</taxon>
        <taxon>Micrococcales</taxon>
        <taxon>Ruaniaceae</taxon>
        <taxon>Ruania</taxon>
    </lineage>
</organism>
<comment type="similarity">
    <text evidence="1">Belongs to the short-chain dehydrogenases/reductases (SDR) family.</text>
</comment>
<keyword evidence="3" id="KW-0560">Oxidoreductase</keyword>
<evidence type="ECO:0000256" key="3">
    <source>
        <dbReference type="ARBA" id="ARBA00023002"/>
    </source>
</evidence>
<reference evidence="4 5" key="1">
    <citation type="submission" date="2020-10" db="EMBL/GenBank/DDBJ databases">
        <title>Haloactinobacterium sp. RN3S43, a bacterium isolated from saline soil.</title>
        <authorList>
            <person name="Sun J.-Q."/>
        </authorList>
    </citation>
    <scope>NUCLEOTIDE SEQUENCE [LARGE SCALE GENOMIC DNA]</scope>
    <source>
        <strain evidence="4 5">RN3S43</strain>
    </source>
</reference>
<dbReference type="Proteomes" id="UP000593758">
    <property type="component" value="Chromosome"/>
</dbReference>
<dbReference type="SUPFAM" id="SSF51735">
    <property type="entry name" value="NAD(P)-binding Rossmann-fold domains"/>
    <property type="match status" value="1"/>
</dbReference>
<dbReference type="PANTHER" id="PTHR43618">
    <property type="entry name" value="7-ALPHA-HYDROXYSTEROID DEHYDROGENASE"/>
    <property type="match status" value="1"/>
</dbReference>
<proteinExistence type="inferred from homology"/>
<evidence type="ECO:0000313" key="5">
    <source>
        <dbReference type="Proteomes" id="UP000593758"/>
    </source>
</evidence>
<dbReference type="Pfam" id="PF13561">
    <property type="entry name" value="adh_short_C2"/>
    <property type="match status" value="1"/>
</dbReference>
<dbReference type="InterPro" id="IPR036291">
    <property type="entry name" value="NAD(P)-bd_dom_sf"/>
</dbReference>
<dbReference type="InterPro" id="IPR002347">
    <property type="entry name" value="SDR_fam"/>
</dbReference>
<dbReference type="KEGG" id="halt:IM660_02275"/>
<dbReference type="RefSeq" id="WP_193497823.1">
    <property type="nucleotide sequence ID" value="NZ_CP063169.1"/>
</dbReference>
<dbReference type="InterPro" id="IPR052178">
    <property type="entry name" value="Sec_Metab_Biosynth_SDR"/>
</dbReference>
<evidence type="ECO:0000256" key="1">
    <source>
        <dbReference type="ARBA" id="ARBA00006484"/>
    </source>
</evidence>
<protein>
    <submittedName>
        <fullName evidence="4">SDR family oxidoreductase</fullName>
    </submittedName>
</protein>
<accession>A0A7M1SUB1</accession>
<evidence type="ECO:0000256" key="2">
    <source>
        <dbReference type="ARBA" id="ARBA00022857"/>
    </source>
</evidence>
<keyword evidence="5" id="KW-1185">Reference proteome</keyword>
<dbReference type="Gene3D" id="3.40.50.720">
    <property type="entry name" value="NAD(P)-binding Rossmann-like Domain"/>
    <property type="match status" value="1"/>
</dbReference>